<gene>
    <name evidence="1" type="ORF">Tco_1003173</name>
</gene>
<evidence type="ECO:0000313" key="1">
    <source>
        <dbReference type="EMBL" id="GJT59640.1"/>
    </source>
</evidence>
<reference evidence="1" key="2">
    <citation type="submission" date="2022-01" db="EMBL/GenBank/DDBJ databases">
        <authorList>
            <person name="Yamashiro T."/>
            <person name="Shiraishi A."/>
            <person name="Satake H."/>
            <person name="Nakayama K."/>
        </authorList>
    </citation>
    <scope>NUCLEOTIDE SEQUENCE</scope>
</reference>
<organism evidence="1 2">
    <name type="scientific">Tanacetum coccineum</name>
    <dbReference type="NCBI Taxonomy" id="301880"/>
    <lineage>
        <taxon>Eukaryota</taxon>
        <taxon>Viridiplantae</taxon>
        <taxon>Streptophyta</taxon>
        <taxon>Embryophyta</taxon>
        <taxon>Tracheophyta</taxon>
        <taxon>Spermatophyta</taxon>
        <taxon>Magnoliopsida</taxon>
        <taxon>eudicotyledons</taxon>
        <taxon>Gunneridae</taxon>
        <taxon>Pentapetalae</taxon>
        <taxon>asterids</taxon>
        <taxon>campanulids</taxon>
        <taxon>Asterales</taxon>
        <taxon>Asteraceae</taxon>
        <taxon>Asteroideae</taxon>
        <taxon>Anthemideae</taxon>
        <taxon>Anthemidinae</taxon>
        <taxon>Tanacetum</taxon>
    </lineage>
</organism>
<evidence type="ECO:0000313" key="2">
    <source>
        <dbReference type="Proteomes" id="UP001151760"/>
    </source>
</evidence>
<keyword evidence="2" id="KW-1185">Reference proteome</keyword>
<dbReference type="Proteomes" id="UP001151760">
    <property type="component" value="Unassembled WGS sequence"/>
</dbReference>
<name>A0ABQ5F9P6_9ASTR</name>
<accession>A0ABQ5F9P6</accession>
<protein>
    <submittedName>
        <fullName evidence="1">Uncharacterized protein</fullName>
    </submittedName>
</protein>
<dbReference type="EMBL" id="BQNB010017127">
    <property type="protein sequence ID" value="GJT59640.1"/>
    <property type="molecule type" value="Genomic_DNA"/>
</dbReference>
<sequence length="193" mass="22277">MVEAEKKTKLMVKSEKVEFDKATQNIYRKLMVTNDMVEYVLDKYRKNYKVEDEIFDVILEDLHIKYRKDDKGMGKVEGDLENQAEQAGDAIFVFTSLDLENRVTKLEGDLARANQSEQAEHAGDDVNIFASLDLEKRVTNLEEDFARLVKAKKAKEPKEVPKVIKVSTGQDVACFNDVNYPLKIRMLKETPRR</sequence>
<comment type="caution">
    <text evidence="1">The sequence shown here is derived from an EMBL/GenBank/DDBJ whole genome shotgun (WGS) entry which is preliminary data.</text>
</comment>
<proteinExistence type="predicted"/>
<reference evidence="1" key="1">
    <citation type="journal article" date="2022" name="Int. J. Mol. Sci.">
        <title>Draft Genome of Tanacetum Coccineum: Genomic Comparison of Closely Related Tanacetum-Family Plants.</title>
        <authorList>
            <person name="Yamashiro T."/>
            <person name="Shiraishi A."/>
            <person name="Nakayama K."/>
            <person name="Satake H."/>
        </authorList>
    </citation>
    <scope>NUCLEOTIDE SEQUENCE</scope>
</reference>